<evidence type="ECO:0000256" key="3">
    <source>
        <dbReference type="ARBA" id="ARBA00022840"/>
    </source>
</evidence>
<evidence type="ECO:0000259" key="6">
    <source>
        <dbReference type="PROSITE" id="PS51278"/>
    </source>
</evidence>
<dbReference type="Gene3D" id="3.60.20.10">
    <property type="entry name" value="Glutamine Phosphoribosylpyrophosphate, subunit 1, domain 1"/>
    <property type="match status" value="1"/>
</dbReference>
<comment type="similarity">
    <text evidence="1">Belongs to the asparagine synthetase family.</text>
</comment>
<protein>
    <recommendedName>
        <fullName evidence="6">Glutamine amidotransferase type-2 domain-containing protein</fullName>
    </recommendedName>
</protein>
<dbReference type="InterPro" id="IPR033738">
    <property type="entry name" value="AsnB_N"/>
</dbReference>
<evidence type="ECO:0000256" key="5">
    <source>
        <dbReference type="PIRNR" id="PIRNR001589"/>
    </source>
</evidence>
<dbReference type="SUPFAM" id="SSF52402">
    <property type="entry name" value="Adenine nucleotide alpha hydrolases-like"/>
    <property type="match status" value="1"/>
</dbReference>
<dbReference type="EMBL" id="JBFXLS010000013">
    <property type="protein sequence ID" value="KAL2830275.1"/>
    <property type="molecule type" value="Genomic_DNA"/>
</dbReference>
<evidence type="ECO:0000256" key="2">
    <source>
        <dbReference type="ARBA" id="ARBA00022741"/>
    </source>
</evidence>
<evidence type="ECO:0000313" key="7">
    <source>
        <dbReference type="EMBL" id="KAL2830275.1"/>
    </source>
</evidence>
<keyword evidence="3 5" id="KW-0067">ATP-binding</keyword>
<reference evidence="7 8" key="1">
    <citation type="submission" date="2024-07" db="EMBL/GenBank/DDBJ databases">
        <title>Section-level genome sequencing and comparative genomics of Aspergillus sections Usti and Cavernicolus.</title>
        <authorList>
            <consortium name="Lawrence Berkeley National Laboratory"/>
            <person name="Nybo J.L."/>
            <person name="Vesth T.C."/>
            <person name="Theobald S."/>
            <person name="Frisvad J.C."/>
            <person name="Larsen T.O."/>
            <person name="Kjaerboelling I."/>
            <person name="Rothschild-Mancinelli K."/>
            <person name="Lyhne E.K."/>
            <person name="Kogle M.E."/>
            <person name="Barry K."/>
            <person name="Clum A."/>
            <person name="Na H."/>
            <person name="Ledsgaard L."/>
            <person name="Lin J."/>
            <person name="Lipzen A."/>
            <person name="Kuo A."/>
            <person name="Riley R."/>
            <person name="Mondo S."/>
            <person name="LaButti K."/>
            <person name="Haridas S."/>
            <person name="Pangalinan J."/>
            <person name="Salamov A.A."/>
            <person name="Simmons B.A."/>
            <person name="Magnuson J.K."/>
            <person name="Chen J."/>
            <person name="Drula E."/>
            <person name="Henrissat B."/>
            <person name="Wiebenga A."/>
            <person name="Lubbers R.J."/>
            <person name="Gomes A.C."/>
            <person name="Makela M.R."/>
            <person name="Stajich J."/>
            <person name="Grigoriev I.V."/>
            <person name="Mortensen U.H."/>
            <person name="De vries R.P."/>
            <person name="Baker S.E."/>
            <person name="Andersen M.R."/>
        </authorList>
    </citation>
    <scope>NUCLEOTIDE SEQUENCE [LARGE SCALE GENOMIC DNA]</scope>
    <source>
        <strain evidence="7 8">CBS 600.67</strain>
    </source>
</reference>
<keyword evidence="2 5" id="KW-0547">Nucleotide-binding</keyword>
<dbReference type="PANTHER" id="PTHR43284">
    <property type="entry name" value="ASPARAGINE SYNTHETASE (GLUTAMINE-HYDROLYZING)"/>
    <property type="match status" value="1"/>
</dbReference>
<dbReference type="Proteomes" id="UP001610335">
    <property type="component" value="Unassembled WGS sequence"/>
</dbReference>
<proteinExistence type="inferred from homology"/>
<dbReference type="InterPro" id="IPR001962">
    <property type="entry name" value="Asn_synthase"/>
</dbReference>
<dbReference type="InterPro" id="IPR014729">
    <property type="entry name" value="Rossmann-like_a/b/a_fold"/>
</dbReference>
<comment type="caution">
    <text evidence="7">The sequence shown here is derived from an EMBL/GenBank/DDBJ whole genome shotgun (WGS) entry which is preliminary data.</text>
</comment>
<dbReference type="InterPro" id="IPR051786">
    <property type="entry name" value="ASN_synthetase/amidase"/>
</dbReference>
<feature type="domain" description="Glutamine amidotransferase type-2" evidence="6">
    <location>
        <begin position="2"/>
        <end position="222"/>
    </location>
</feature>
<dbReference type="InterPro" id="IPR029055">
    <property type="entry name" value="Ntn_hydrolases_N"/>
</dbReference>
<dbReference type="NCBIfam" id="TIGR01536">
    <property type="entry name" value="asn_synth_AEB"/>
    <property type="match status" value="1"/>
</dbReference>
<dbReference type="Gene3D" id="3.40.50.620">
    <property type="entry name" value="HUPs"/>
    <property type="match status" value="1"/>
</dbReference>
<dbReference type="CDD" id="cd01991">
    <property type="entry name" value="Asn_synthase_B_C"/>
    <property type="match status" value="1"/>
</dbReference>
<dbReference type="PANTHER" id="PTHR43284:SF1">
    <property type="entry name" value="ASPARAGINE SYNTHETASE"/>
    <property type="match status" value="1"/>
</dbReference>
<sequence length="718" mass="81331">MCGLTAVLSLNGPVSCPQCDNKTSPQALHRQMDESLDLVRHRGPDARGQWFSPDYRVGLGHARFSIIDLSPAGNQPFHDNEDTVHAVVNGELYDYEKYRAELAHEYDFKSNSDCEIVVALYRHYGISFVSKLRGEFALVLWDAKRKLFFAARDRYGIKSLYYTVVNNKLLVATEMKSFLPFGWRPEWSVGNLLEKGWLWDTQMYFEGVHRLEPGQYMVSIDFKAPEVKTYWDLNYPDKKTPVPQTEEEIILKLRELLLESVKLRLRADVEVGIYLSGGLDSSAIAGMTAHLIKQGELLGNDSSGDISKMSCYTIRFGKDSGVDESDIAQRTADWIGVDLHSVTMSEEEIAARFEDTVWFTEAPIPDVNGMGRIAVGELAHSHGKKVILTGEGSDEHFGGYPDMLSKVFLEPDLSWPPPPFEIPESSQLFEAGREAIPPPVQSPDSTKRMLNNSSVFARVNSFYNMPFASWTQKFATENPETAFAEHFGAQVLSNISDRWHPLHSASYQWTKSILVNYILRYIGDGADMVHQIETRPPFLDHHVTEFANQIPPSLKIRYDPVHKVLREKYILREAMKPFVTDEIMNRTKLAYLGPSTYRENGPLYQVVRNLLTEENVNNLGFVDWHQLREHIVKGFQEGDQRCFRSSLFVAQLVVLSQRFGVKTATDPLQTEKREADQGPGTIAVLQARSHLPSLAPHFLGHTGSIPWQVTRTPELGMS</sequence>
<name>A0ABR4IR74_9EURO</name>
<dbReference type="Pfam" id="PF00733">
    <property type="entry name" value="Asn_synthase"/>
    <property type="match status" value="1"/>
</dbReference>
<dbReference type="PROSITE" id="PS51278">
    <property type="entry name" value="GATASE_TYPE_2"/>
    <property type="match status" value="1"/>
</dbReference>
<accession>A0ABR4IR74</accession>
<dbReference type="SUPFAM" id="SSF56235">
    <property type="entry name" value="N-terminal nucleophile aminohydrolases (Ntn hydrolases)"/>
    <property type="match status" value="1"/>
</dbReference>
<dbReference type="InterPro" id="IPR017932">
    <property type="entry name" value="GATase_2_dom"/>
</dbReference>
<keyword evidence="4" id="KW-0315">Glutamine amidotransferase</keyword>
<evidence type="ECO:0000313" key="8">
    <source>
        <dbReference type="Proteomes" id="UP001610335"/>
    </source>
</evidence>
<dbReference type="InterPro" id="IPR006426">
    <property type="entry name" value="Asn_synth_AEB"/>
</dbReference>
<organism evidence="7 8">
    <name type="scientific">Aspergillus cavernicola</name>
    <dbReference type="NCBI Taxonomy" id="176166"/>
    <lineage>
        <taxon>Eukaryota</taxon>
        <taxon>Fungi</taxon>
        <taxon>Dikarya</taxon>
        <taxon>Ascomycota</taxon>
        <taxon>Pezizomycotina</taxon>
        <taxon>Eurotiomycetes</taxon>
        <taxon>Eurotiomycetidae</taxon>
        <taxon>Eurotiales</taxon>
        <taxon>Aspergillaceae</taxon>
        <taxon>Aspergillus</taxon>
        <taxon>Aspergillus subgen. Nidulantes</taxon>
    </lineage>
</organism>
<evidence type="ECO:0000256" key="1">
    <source>
        <dbReference type="ARBA" id="ARBA00005752"/>
    </source>
</evidence>
<evidence type="ECO:0000256" key="4">
    <source>
        <dbReference type="ARBA" id="ARBA00022962"/>
    </source>
</evidence>
<dbReference type="CDD" id="cd00712">
    <property type="entry name" value="AsnB"/>
    <property type="match status" value="1"/>
</dbReference>
<dbReference type="Pfam" id="PF13537">
    <property type="entry name" value="GATase_7"/>
    <property type="match status" value="1"/>
</dbReference>
<keyword evidence="8" id="KW-1185">Reference proteome</keyword>
<dbReference type="PIRSF" id="PIRSF001589">
    <property type="entry name" value="Asn_synthetase_glu-h"/>
    <property type="match status" value="1"/>
</dbReference>
<gene>
    <name evidence="7" type="ORF">BDW59DRAFT_23273</name>
</gene>